<dbReference type="AlphaFoldDB" id="A0A5S5CS64"/>
<feature type="transmembrane region" description="Helical" evidence="2">
    <location>
        <begin position="67"/>
        <end position="87"/>
    </location>
</feature>
<dbReference type="Pfam" id="PF01478">
    <property type="entry name" value="Peptidase_A24"/>
    <property type="match status" value="1"/>
</dbReference>
<comment type="caution">
    <text evidence="4">The sequence shown here is derived from an EMBL/GenBank/DDBJ whole genome shotgun (WGS) entry which is preliminary data.</text>
</comment>
<feature type="domain" description="Prepilin type IV endopeptidase peptidase" evidence="3">
    <location>
        <begin position="74"/>
        <end position="178"/>
    </location>
</feature>
<protein>
    <submittedName>
        <fullName evidence="4">Leader peptidase (Prepilin peptidase)/N-methyltransferase</fullName>
    </submittedName>
</protein>
<feature type="transmembrane region" description="Helical" evidence="2">
    <location>
        <begin position="159"/>
        <end position="186"/>
    </location>
</feature>
<accession>A0A5S5CS64</accession>
<dbReference type="PANTHER" id="PTHR30487">
    <property type="entry name" value="TYPE 4 PREPILIN-LIKE PROTEINS LEADER PEPTIDE-PROCESSING ENZYME"/>
    <property type="match status" value="1"/>
</dbReference>
<feature type="transmembrane region" description="Helical" evidence="2">
    <location>
        <begin position="93"/>
        <end position="111"/>
    </location>
</feature>
<dbReference type="RefSeq" id="WP_243737761.1">
    <property type="nucleotide sequence ID" value="NZ_VNHW01000012.1"/>
</dbReference>
<evidence type="ECO:0000313" key="5">
    <source>
        <dbReference type="Proteomes" id="UP000322499"/>
    </source>
</evidence>
<dbReference type="PANTHER" id="PTHR30487:SF0">
    <property type="entry name" value="PREPILIN LEADER PEPTIDASE_N-METHYLTRANSFERASE-RELATED"/>
    <property type="match status" value="1"/>
</dbReference>
<evidence type="ECO:0000256" key="2">
    <source>
        <dbReference type="SAM" id="Phobius"/>
    </source>
</evidence>
<dbReference type="GO" id="GO:0006465">
    <property type="term" value="P:signal peptide processing"/>
    <property type="evidence" value="ECO:0007669"/>
    <property type="project" value="TreeGrafter"/>
</dbReference>
<dbReference type="Gene3D" id="1.20.120.1220">
    <property type="match status" value="1"/>
</dbReference>
<dbReference type="InterPro" id="IPR050882">
    <property type="entry name" value="Prepilin_peptidase/N-MTase"/>
</dbReference>
<name>A0A5S5CS64_9ACTN</name>
<evidence type="ECO:0000256" key="1">
    <source>
        <dbReference type="ARBA" id="ARBA00005801"/>
    </source>
</evidence>
<comment type="similarity">
    <text evidence="1">Belongs to the peptidase A24 family.</text>
</comment>
<keyword evidence="2" id="KW-0472">Membrane</keyword>
<sequence>MEPWGVLGCAVAGALVLGPWLARTAARLTARDPRATATSGTTVLATALLAGGLAGAVLLGGLRPATIALAWAAGAAVVLALVDLAAHRLPDRVLAPALGVCGAALLADAAVEGAWPALARAVTAGAATLVVSGGVRLAAPPALGLGDVKLLGLLGLVLGWAGWGVLLAGLFLGLLTGALASVVLVATRRAGWRDTVPFGPPLLAGAVLALAIGGIPPG</sequence>
<evidence type="ECO:0000313" key="4">
    <source>
        <dbReference type="EMBL" id="TYP84979.1"/>
    </source>
</evidence>
<dbReference type="GO" id="GO:0005886">
    <property type="term" value="C:plasma membrane"/>
    <property type="evidence" value="ECO:0007669"/>
    <property type="project" value="TreeGrafter"/>
</dbReference>
<feature type="transmembrane region" description="Helical" evidence="2">
    <location>
        <begin position="40"/>
        <end position="60"/>
    </location>
</feature>
<proteinExistence type="inferred from homology"/>
<keyword evidence="4" id="KW-0489">Methyltransferase</keyword>
<keyword evidence="2" id="KW-1133">Transmembrane helix</keyword>
<reference evidence="4 5" key="1">
    <citation type="submission" date="2019-07" db="EMBL/GenBank/DDBJ databases">
        <title>Genomic Encyclopedia of Archaeal and Bacterial Type Strains, Phase II (KMG-II): from individual species to whole genera.</title>
        <authorList>
            <person name="Goeker M."/>
        </authorList>
    </citation>
    <scope>NUCLEOTIDE SEQUENCE [LARGE SCALE GENOMIC DNA]</scope>
    <source>
        <strain evidence="4 5">DSM 46842</strain>
    </source>
</reference>
<dbReference type="GO" id="GO:0032259">
    <property type="term" value="P:methylation"/>
    <property type="evidence" value="ECO:0007669"/>
    <property type="project" value="UniProtKB-KW"/>
</dbReference>
<dbReference type="Proteomes" id="UP000322499">
    <property type="component" value="Unassembled WGS sequence"/>
</dbReference>
<dbReference type="GO" id="GO:0008168">
    <property type="term" value="F:methyltransferase activity"/>
    <property type="evidence" value="ECO:0007669"/>
    <property type="project" value="UniProtKB-KW"/>
</dbReference>
<feature type="transmembrane region" description="Helical" evidence="2">
    <location>
        <begin position="198"/>
        <end position="215"/>
    </location>
</feature>
<dbReference type="InterPro" id="IPR000045">
    <property type="entry name" value="Prepilin_IV_endopep_pep"/>
</dbReference>
<keyword evidence="5" id="KW-1185">Reference proteome</keyword>
<evidence type="ECO:0000259" key="3">
    <source>
        <dbReference type="Pfam" id="PF01478"/>
    </source>
</evidence>
<gene>
    <name evidence="4" type="ORF">BD833_11299</name>
</gene>
<organism evidence="4 5">
    <name type="scientific">Blastococcus xanthinilyticus</name>
    <dbReference type="NCBI Taxonomy" id="1564164"/>
    <lineage>
        <taxon>Bacteria</taxon>
        <taxon>Bacillati</taxon>
        <taxon>Actinomycetota</taxon>
        <taxon>Actinomycetes</taxon>
        <taxon>Geodermatophilales</taxon>
        <taxon>Geodermatophilaceae</taxon>
        <taxon>Blastococcus</taxon>
    </lineage>
</organism>
<dbReference type="GO" id="GO:0004190">
    <property type="term" value="F:aspartic-type endopeptidase activity"/>
    <property type="evidence" value="ECO:0007669"/>
    <property type="project" value="InterPro"/>
</dbReference>
<keyword evidence="4" id="KW-0808">Transferase</keyword>
<dbReference type="EMBL" id="VNHW01000012">
    <property type="protein sequence ID" value="TYP84979.1"/>
    <property type="molecule type" value="Genomic_DNA"/>
</dbReference>
<keyword evidence="2" id="KW-0812">Transmembrane</keyword>